<proteinExistence type="predicted"/>
<evidence type="ECO:0008006" key="4">
    <source>
        <dbReference type="Google" id="ProtNLM"/>
    </source>
</evidence>
<name>A0A3M9NPX3_9BACT</name>
<dbReference type="RefSeq" id="WP_123118742.1">
    <property type="nucleotide sequence ID" value="NZ_RJJR01000001.1"/>
</dbReference>
<feature type="region of interest" description="Disordered" evidence="1">
    <location>
        <begin position="221"/>
        <end position="269"/>
    </location>
</feature>
<dbReference type="AlphaFoldDB" id="A0A3M9NPX3"/>
<sequence length="269" mass="31673">MNEQNLDYLVNQMKFTGFGEGHREELKEKMEKQEPQITIFHQADFGKDKTVATLQLNKSHESDMYFFNRYSLMLKTSKNPDPIKQTFYINNNQSNITLKEAYNLMSGRAIHKELTTKEGEKYQAWMQLDFKETDKNNNYKIKQYHQNYGFNLDATLSKFPIKELGSELEKSQLMESLKRGNKQSVTFTQNDKEQKIFIEASPQFKSLNFYDTNLQRIKAEDLYEKKTPEQSEKLNSKRDIKQGKEENENESQSVPVQKKTKRKKQGLSA</sequence>
<protein>
    <recommendedName>
        <fullName evidence="4">DUF3945 domain-containing protein</fullName>
    </recommendedName>
</protein>
<feature type="compositionally biased region" description="Basic and acidic residues" evidence="1">
    <location>
        <begin position="221"/>
        <end position="246"/>
    </location>
</feature>
<feature type="compositionally biased region" description="Basic residues" evidence="1">
    <location>
        <begin position="258"/>
        <end position="269"/>
    </location>
</feature>
<dbReference type="EMBL" id="RJJR01000001">
    <property type="protein sequence ID" value="RNI39851.1"/>
    <property type="molecule type" value="Genomic_DNA"/>
</dbReference>
<gene>
    <name evidence="2" type="ORF">EFY79_00685</name>
</gene>
<keyword evidence="3" id="KW-1185">Reference proteome</keyword>
<organism evidence="2 3">
    <name type="scientific">Hanamia caeni</name>
    <dbReference type="NCBI Taxonomy" id="2294116"/>
    <lineage>
        <taxon>Bacteria</taxon>
        <taxon>Pseudomonadati</taxon>
        <taxon>Bacteroidota</taxon>
        <taxon>Chitinophagia</taxon>
        <taxon>Chitinophagales</taxon>
        <taxon>Chitinophagaceae</taxon>
        <taxon>Hanamia</taxon>
    </lineage>
</organism>
<dbReference type="OrthoDB" id="6372253at2"/>
<evidence type="ECO:0000256" key="1">
    <source>
        <dbReference type="SAM" id="MobiDB-lite"/>
    </source>
</evidence>
<comment type="caution">
    <text evidence="2">The sequence shown here is derived from an EMBL/GenBank/DDBJ whole genome shotgun (WGS) entry which is preliminary data.</text>
</comment>
<reference evidence="2 3" key="1">
    <citation type="submission" date="2018-11" db="EMBL/GenBank/DDBJ databases">
        <title>Draft genome sequence of Ferruginibacter sp. BO-59.</title>
        <authorList>
            <person name="Im W.T."/>
        </authorList>
    </citation>
    <scope>NUCLEOTIDE SEQUENCE [LARGE SCALE GENOMIC DNA]</scope>
    <source>
        <strain evidence="2 3">BO-59</strain>
    </source>
</reference>
<accession>A0A3M9NPX3</accession>
<evidence type="ECO:0000313" key="3">
    <source>
        <dbReference type="Proteomes" id="UP000267223"/>
    </source>
</evidence>
<evidence type="ECO:0000313" key="2">
    <source>
        <dbReference type="EMBL" id="RNI39851.1"/>
    </source>
</evidence>
<dbReference type="Proteomes" id="UP000267223">
    <property type="component" value="Unassembled WGS sequence"/>
</dbReference>